<feature type="region of interest" description="Disordered" evidence="2">
    <location>
        <begin position="136"/>
        <end position="156"/>
    </location>
</feature>
<organism evidence="3">
    <name type="scientific">Chrysochromulina parva virus BQ2</name>
    <dbReference type="NCBI Taxonomy" id="3070831"/>
    <lineage>
        <taxon>Viruses</taxon>
        <taxon>Varidnaviria</taxon>
        <taxon>Bamfordvirae</taxon>
        <taxon>Nucleocytoviricota</taxon>
        <taxon>Megaviricetes</taxon>
        <taxon>Imitervirales</taxon>
        <taxon>Mesomimiviridae</taxon>
        <taxon>Tethysvirus</taxon>
        <taxon>Tethysvirus ontarioense</taxon>
    </lineage>
</organism>
<feature type="coiled-coil region" evidence="1">
    <location>
        <begin position="32"/>
        <end position="66"/>
    </location>
</feature>
<feature type="compositionally biased region" description="Basic residues" evidence="2">
    <location>
        <begin position="142"/>
        <end position="156"/>
    </location>
</feature>
<evidence type="ECO:0000256" key="1">
    <source>
        <dbReference type="SAM" id="Coils"/>
    </source>
</evidence>
<evidence type="ECO:0000313" key="3">
    <source>
        <dbReference type="EMBL" id="QDF45917.1"/>
    </source>
</evidence>
<dbReference type="Proteomes" id="UP000317856">
    <property type="component" value="Segment"/>
</dbReference>
<reference evidence="3" key="1">
    <citation type="journal article" date="2019" name="Front. Microbiol.">
        <title>Genome and Environmental Activity of a Chrysochromulina parva Virus and Its Virophages.</title>
        <authorList>
            <person name="Stough J.M.A."/>
            <person name="Yutin N."/>
            <person name="Chaban Y.V."/>
            <person name="Moniruzzaman M."/>
            <person name="Gann E.R."/>
            <person name="Pound H.L."/>
            <person name="Steffen M.M."/>
            <person name="Black J.N."/>
            <person name="Koonin E.V."/>
            <person name="Wilhelm S.W."/>
            <person name="Short S.M."/>
        </authorList>
    </citation>
    <scope>NUCLEOTIDE SEQUENCE [LARGE SCALE GENOMIC DNA]</scope>
    <source>
        <strain evidence="3">BQ2</strain>
    </source>
</reference>
<accession>A0A4Y6GSK4</accession>
<name>A0A4Y6GSK4_9VIRU</name>
<protein>
    <submittedName>
        <fullName evidence="3">Uncharacterized protein</fullName>
    </submittedName>
</protein>
<sequence>MPSLKRNFTQKASSSRAKIQPINDITTRKKNIDTTMSKIAALNIAIQQLEKNKKDFNKKFRDIHRHTLTNKYKLSSREKAESLVNQDFVELDDEQIQELQSNTATEFRQFTKNHTQWINNLKHDREELKNQITRLRQGMGGTKKRRKHKKHKKFKY</sequence>
<proteinExistence type="predicted"/>
<keyword evidence="4" id="KW-1185">Reference proteome</keyword>
<keyword evidence="1" id="KW-0175">Coiled coil</keyword>
<dbReference type="EMBL" id="MH918795">
    <property type="protein sequence ID" value="QDF45917.1"/>
    <property type="molecule type" value="Genomic_DNA"/>
</dbReference>
<evidence type="ECO:0000256" key="2">
    <source>
        <dbReference type="SAM" id="MobiDB-lite"/>
    </source>
</evidence>
<evidence type="ECO:0000313" key="4">
    <source>
        <dbReference type="Proteomes" id="UP000317856"/>
    </source>
</evidence>